<protein>
    <submittedName>
        <fullName evidence="1">Uncharacterized protein</fullName>
    </submittedName>
</protein>
<evidence type="ECO:0000313" key="2">
    <source>
        <dbReference type="Proteomes" id="UP001156193"/>
    </source>
</evidence>
<organism evidence="1 2">
    <name type="scientific">Methanophagales virus PBV299</name>
    <dbReference type="NCBI Taxonomy" id="2987730"/>
    <lineage>
        <taxon>Viruses</taxon>
        <taxon>Duplodnaviria</taxon>
        <taxon>Heunggongvirae</taxon>
        <taxon>Uroviricota</taxon>
        <taxon>Caudoviricetes</taxon>
        <taxon>Nakonvirales</taxon>
        <taxon>Ahpuchviridae</taxon>
        <taxon>Kisinvirus</taxon>
        <taxon>Kisinvirus pescaderoense</taxon>
    </lineage>
</organism>
<gene>
    <name evidence="1" type="ORF">OFDIEDLO_00018</name>
</gene>
<sequence length="70" mass="8452">MTRFLVEWERWADGDIRIKQVLLNDIPKNFRSVDRVRSFQIKARLRELAYLIEQCMEDEASESLSKEKSY</sequence>
<evidence type="ECO:0000313" key="1">
    <source>
        <dbReference type="EMBL" id="UYL64814.1"/>
    </source>
</evidence>
<name>A0ABY6GLS7_9CAUD</name>
<dbReference type="Proteomes" id="UP001156193">
    <property type="component" value="Segment"/>
</dbReference>
<proteinExistence type="predicted"/>
<dbReference type="EMBL" id="OP413838">
    <property type="protein sequence ID" value="UYL64814.1"/>
    <property type="molecule type" value="Genomic_DNA"/>
</dbReference>
<keyword evidence="2" id="KW-1185">Reference proteome</keyword>
<accession>A0ABY6GLS7</accession>
<reference evidence="1 2" key="1">
    <citation type="submission" date="2022-09" db="EMBL/GenBank/DDBJ databases">
        <title>Evolutionary Diversification of Methanotrophic Ca. Methanophagales (ANME-1) and Their Expansive Virome.</title>
        <authorList>
            <person name="Laso-Perez R."/>
            <person name="Wu F."/>
            <person name="Cremiere A."/>
            <person name="Speth D."/>
            <person name="Magyar J.S."/>
            <person name="Krupovic M."/>
            <person name="Orphan V.J."/>
        </authorList>
    </citation>
    <scope>NUCLEOTIDE SEQUENCE [LARGE SCALE GENOMIC DNA]</scope>
    <source>
        <strain evidence="1">PBV299</strain>
    </source>
</reference>